<organism evidence="1 2">
    <name type="scientific">Bacillus timonensis</name>
    <dbReference type="NCBI Taxonomy" id="1033734"/>
    <lineage>
        <taxon>Bacteria</taxon>
        <taxon>Bacillati</taxon>
        <taxon>Bacillota</taxon>
        <taxon>Bacilli</taxon>
        <taxon>Bacillales</taxon>
        <taxon>Bacillaceae</taxon>
        <taxon>Bacillus</taxon>
    </lineage>
</organism>
<dbReference type="AlphaFoldDB" id="A0A4S3PRM6"/>
<reference evidence="1 2" key="1">
    <citation type="journal article" date="2019" name="Indoor Air">
        <title>Impacts of indoor surface finishes on bacterial viability.</title>
        <authorList>
            <person name="Hu J."/>
            <person name="Maamar S.B."/>
            <person name="Glawe A.J."/>
            <person name="Gottel N."/>
            <person name="Gilbert J.A."/>
            <person name="Hartmann E.M."/>
        </authorList>
    </citation>
    <scope>NUCLEOTIDE SEQUENCE [LARGE SCALE GENOMIC DNA]</scope>
    <source>
        <strain evidence="1 2">AF060A6</strain>
    </source>
</reference>
<proteinExistence type="predicted"/>
<comment type="caution">
    <text evidence="1">The sequence shown here is derived from an EMBL/GenBank/DDBJ whole genome shotgun (WGS) entry which is preliminary data.</text>
</comment>
<evidence type="ECO:0000313" key="2">
    <source>
        <dbReference type="Proteomes" id="UP000306477"/>
    </source>
</evidence>
<keyword evidence="2" id="KW-1185">Reference proteome</keyword>
<dbReference type="Proteomes" id="UP000306477">
    <property type="component" value="Unassembled WGS sequence"/>
</dbReference>
<dbReference type="EMBL" id="SLUB01000022">
    <property type="protein sequence ID" value="THE11935.1"/>
    <property type="molecule type" value="Genomic_DNA"/>
</dbReference>
<dbReference type="OrthoDB" id="2543069at2"/>
<name>A0A4S3PRM6_9BACI</name>
<dbReference type="RefSeq" id="WP_136380039.1">
    <property type="nucleotide sequence ID" value="NZ_SLUB01000022.1"/>
</dbReference>
<dbReference type="SUPFAM" id="SSF48371">
    <property type="entry name" value="ARM repeat"/>
    <property type="match status" value="1"/>
</dbReference>
<sequence length="382" mass="44381">MSFLEKIKPHLLSDDILIQQTVLHALHEYPNVPEEWTVELLKDAFRNEKKQSNILMYIENQTINEEALNILIDNIPKMNETERHLAQNLLSNIDTSLAFQYKEQLEKYIPKQTWEIFEVIENGSEEDVYSMYGEVLNKLDQSSSRGSDVYQAAKKLSECIVKKGWITEKEIDIVLSEEANDDWFSSNGIMNVYMGGLLNLEKHIPLFASLLTRDDDFLLEEVSAALVRFHSDQVVKEVAPYVRDSESVIYAASILGNIKTDRALQELRKAYHETDEFEEQEPIIEALCHHFSKKALPEFNARMEYEYEYSLIEIEHVAYSFYTIVGEKHPELLEWKRVAMGREIQFQHTMKEPVQIRNENKVGRNDPCPCGSGKKYKKCCGK</sequence>
<dbReference type="SUPFAM" id="SSF103642">
    <property type="entry name" value="Sec-C motif"/>
    <property type="match status" value="1"/>
</dbReference>
<gene>
    <name evidence="1" type="ORF">E1I69_13055</name>
</gene>
<dbReference type="InterPro" id="IPR004027">
    <property type="entry name" value="SEC_C_motif"/>
</dbReference>
<dbReference type="Pfam" id="PF02810">
    <property type="entry name" value="SEC-C"/>
    <property type="match status" value="1"/>
</dbReference>
<protein>
    <submittedName>
        <fullName evidence="1">Zinc chelation protein SecC</fullName>
    </submittedName>
</protein>
<dbReference type="InterPro" id="IPR016024">
    <property type="entry name" value="ARM-type_fold"/>
</dbReference>
<dbReference type="Gene3D" id="3.10.450.50">
    <property type="match status" value="1"/>
</dbReference>
<accession>A0A4S3PRM6</accession>
<evidence type="ECO:0000313" key="1">
    <source>
        <dbReference type="EMBL" id="THE11935.1"/>
    </source>
</evidence>